<feature type="domain" description="HTH tetR-type" evidence="6">
    <location>
        <begin position="43"/>
        <end position="103"/>
    </location>
</feature>
<keyword evidence="3" id="KW-0804">Transcription</keyword>
<keyword evidence="1" id="KW-0805">Transcription regulation</keyword>
<reference evidence="7 8" key="1">
    <citation type="submission" date="2020-02" db="EMBL/GenBank/DDBJ databases">
        <authorList>
            <person name="Li G."/>
        </authorList>
    </citation>
    <scope>NUCLEOTIDE SEQUENCE [LARGE SCALE GENOMIC DNA]</scope>
    <source>
        <strain evidence="7 8">DSM 102029</strain>
    </source>
</reference>
<dbReference type="InterPro" id="IPR039536">
    <property type="entry name" value="TetR_C_Proteobacteria"/>
</dbReference>
<evidence type="ECO:0000256" key="5">
    <source>
        <dbReference type="SAM" id="MobiDB-lite"/>
    </source>
</evidence>
<keyword evidence="2 4" id="KW-0238">DNA-binding</keyword>
<dbReference type="Gene3D" id="1.10.10.60">
    <property type="entry name" value="Homeodomain-like"/>
    <property type="match status" value="1"/>
</dbReference>
<dbReference type="PANTHER" id="PTHR30055:SF146">
    <property type="entry name" value="HTH-TYPE TRANSCRIPTIONAL DUAL REGULATOR CECR"/>
    <property type="match status" value="1"/>
</dbReference>
<dbReference type="PANTHER" id="PTHR30055">
    <property type="entry name" value="HTH-TYPE TRANSCRIPTIONAL REGULATOR RUTR"/>
    <property type="match status" value="1"/>
</dbReference>
<dbReference type="SUPFAM" id="SSF48498">
    <property type="entry name" value="Tetracyclin repressor-like, C-terminal domain"/>
    <property type="match status" value="1"/>
</dbReference>
<evidence type="ECO:0000313" key="7">
    <source>
        <dbReference type="EMBL" id="QIB33839.1"/>
    </source>
</evidence>
<protein>
    <submittedName>
        <fullName evidence="7">TetR/AcrR family transcriptional regulator</fullName>
    </submittedName>
</protein>
<dbReference type="InterPro" id="IPR009057">
    <property type="entry name" value="Homeodomain-like_sf"/>
</dbReference>
<gene>
    <name evidence="7" type="ORF">G3A50_09065</name>
</gene>
<dbReference type="KEGG" id="apra:G3A50_09065"/>
<feature type="DNA-binding region" description="H-T-H motif" evidence="4">
    <location>
        <begin position="66"/>
        <end position="85"/>
    </location>
</feature>
<evidence type="ECO:0000256" key="4">
    <source>
        <dbReference type="PROSITE-ProRule" id="PRU00335"/>
    </source>
</evidence>
<dbReference type="Gene3D" id="1.10.357.10">
    <property type="entry name" value="Tetracycline Repressor, domain 2"/>
    <property type="match status" value="1"/>
</dbReference>
<feature type="region of interest" description="Disordered" evidence="5">
    <location>
        <begin position="1"/>
        <end position="45"/>
    </location>
</feature>
<dbReference type="InterPro" id="IPR050109">
    <property type="entry name" value="HTH-type_TetR-like_transc_reg"/>
</dbReference>
<dbReference type="GO" id="GO:0000976">
    <property type="term" value="F:transcription cis-regulatory region binding"/>
    <property type="evidence" value="ECO:0007669"/>
    <property type="project" value="TreeGrafter"/>
</dbReference>
<proteinExistence type="predicted"/>
<evidence type="ECO:0000256" key="2">
    <source>
        <dbReference type="ARBA" id="ARBA00023125"/>
    </source>
</evidence>
<keyword evidence="8" id="KW-1185">Reference proteome</keyword>
<dbReference type="EMBL" id="CP048630">
    <property type="protein sequence ID" value="QIB33839.1"/>
    <property type="molecule type" value="Genomic_DNA"/>
</dbReference>
<dbReference type="Pfam" id="PF00440">
    <property type="entry name" value="TetR_N"/>
    <property type="match status" value="1"/>
</dbReference>
<dbReference type="FunFam" id="1.10.10.60:FF:000141">
    <property type="entry name" value="TetR family transcriptional regulator"/>
    <property type="match status" value="1"/>
</dbReference>
<dbReference type="InterPro" id="IPR036271">
    <property type="entry name" value="Tet_transcr_reg_TetR-rel_C_sf"/>
</dbReference>
<dbReference type="SUPFAM" id="SSF46689">
    <property type="entry name" value="Homeodomain-like"/>
    <property type="match status" value="1"/>
</dbReference>
<dbReference type="GO" id="GO:0003700">
    <property type="term" value="F:DNA-binding transcription factor activity"/>
    <property type="evidence" value="ECO:0007669"/>
    <property type="project" value="TreeGrafter"/>
</dbReference>
<dbReference type="PRINTS" id="PR00455">
    <property type="entry name" value="HTHTETR"/>
</dbReference>
<name>A0A6P1YKJ9_9HYPH</name>
<dbReference type="AlphaFoldDB" id="A0A6P1YKJ9"/>
<sequence length="238" mass="25405">MTASENPAHPGSRCSGAASGGTGCTLPVPPDPAADETQPGSSPEKRRQILNGAREVFLAKGFDGASMGEIARAAEVSKGTLYLYFPSKEALFSAFVRLASEDVAERCFVLDPEADVGEVLTGVGYRYVAAMVRSEHIATVRMVLGIAEKLPEIGRAYLAAGQETAVERLSAWLNAKIDRGELAIDDVELAAWQFIIGCHALVVMPMLFGGAPEPAPERIERVVSHTVTTFLRTFAPRS</sequence>
<accession>A0A6P1YKJ9</accession>
<dbReference type="Pfam" id="PF14246">
    <property type="entry name" value="TetR_C_7"/>
    <property type="match status" value="1"/>
</dbReference>
<dbReference type="InterPro" id="IPR023772">
    <property type="entry name" value="DNA-bd_HTH_TetR-type_CS"/>
</dbReference>
<dbReference type="RefSeq" id="WP_163074934.1">
    <property type="nucleotide sequence ID" value="NZ_CP048630.1"/>
</dbReference>
<dbReference type="Proteomes" id="UP000464751">
    <property type="component" value="Chromosome"/>
</dbReference>
<evidence type="ECO:0000256" key="3">
    <source>
        <dbReference type="ARBA" id="ARBA00023163"/>
    </source>
</evidence>
<organism evidence="7 8">
    <name type="scientific">Ancylobacter pratisalsi</name>
    <dbReference type="NCBI Taxonomy" id="1745854"/>
    <lineage>
        <taxon>Bacteria</taxon>
        <taxon>Pseudomonadati</taxon>
        <taxon>Pseudomonadota</taxon>
        <taxon>Alphaproteobacteria</taxon>
        <taxon>Hyphomicrobiales</taxon>
        <taxon>Xanthobacteraceae</taxon>
        <taxon>Ancylobacter</taxon>
    </lineage>
</organism>
<evidence type="ECO:0000313" key="8">
    <source>
        <dbReference type="Proteomes" id="UP000464751"/>
    </source>
</evidence>
<evidence type="ECO:0000259" key="6">
    <source>
        <dbReference type="PROSITE" id="PS50977"/>
    </source>
</evidence>
<dbReference type="PROSITE" id="PS50977">
    <property type="entry name" value="HTH_TETR_2"/>
    <property type="match status" value="1"/>
</dbReference>
<evidence type="ECO:0000256" key="1">
    <source>
        <dbReference type="ARBA" id="ARBA00023015"/>
    </source>
</evidence>
<dbReference type="InterPro" id="IPR001647">
    <property type="entry name" value="HTH_TetR"/>
</dbReference>
<dbReference type="PROSITE" id="PS01081">
    <property type="entry name" value="HTH_TETR_1"/>
    <property type="match status" value="1"/>
</dbReference>